<accession>A0A072NQY0</accession>
<proteinExistence type="inferred from homology"/>
<name>A0A072NQY0_SCHAZ</name>
<evidence type="ECO:0000256" key="5">
    <source>
        <dbReference type="SAM" id="Phobius"/>
    </source>
</evidence>
<gene>
    <name evidence="6" type="ORF">M670_01091</name>
</gene>
<dbReference type="PIRSF" id="PIRSF005690">
    <property type="entry name" value="GerBA"/>
    <property type="match status" value="1"/>
</dbReference>
<evidence type="ECO:0000256" key="4">
    <source>
        <dbReference type="PIRNR" id="PIRNR005690"/>
    </source>
</evidence>
<feature type="transmembrane region" description="Helical" evidence="5">
    <location>
        <begin position="283"/>
        <end position="305"/>
    </location>
</feature>
<reference evidence="6 7" key="1">
    <citation type="submission" date="2014-04" db="EMBL/GenBank/DDBJ databases">
        <title>Draft genome sequence of Bacillus azotoformans MEV2011, a (co-) denitrifying strain unable to grow in the presence of oxygen.</title>
        <authorList>
            <person name="Nielsen M."/>
            <person name="Schreiber L."/>
            <person name="Finster K."/>
            <person name="Schramm A."/>
        </authorList>
    </citation>
    <scope>NUCLEOTIDE SEQUENCE [LARGE SCALE GENOMIC DNA]</scope>
    <source>
        <strain evidence="6 7">MEV2011</strain>
    </source>
</reference>
<dbReference type="PANTHER" id="PTHR22550">
    <property type="entry name" value="SPORE GERMINATION PROTEIN"/>
    <property type="match status" value="1"/>
</dbReference>
<dbReference type="GO" id="GO:0009847">
    <property type="term" value="P:spore germination"/>
    <property type="evidence" value="ECO:0007669"/>
    <property type="project" value="UniProtKB-UniRule"/>
</dbReference>
<protein>
    <submittedName>
        <fullName evidence="6">Spore germination protein, GerA family</fullName>
    </submittedName>
</protein>
<evidence type="ECO:0000256" key="1">
    <source>
        <dbReference type="ARBA" id="ARBA00004141"/>
    </source>
</evidence>
<dbReference type="OrthoDB" id="9772630at2"/>
<comment type="similarity">
    <text evidence="2 4">Belongs to the GerABKA family.</text>
</comment>
<dbReference type="AlphaFoldDB" id="A0A072NQY0"/>
<dbReference type="Pfam" id="PF03323">
    <property type="entry name" value="GerA"/>
    <property type="match status" value="1"/>
</dbReference>
<organism evidence="6 7">
    <name type="scientific">Schinkia azotoformans MEV2011</name>
    <dbReference type="NCBI Taxonomy" id="1348973"/>
    <lineage>
        <taxon>Bacteria</taxon>
        <taxon>Bacillati</taxon>
        <taxon>Bacillota</taxon>
        <taxon>Bacilli</taxon>
        <taxon>Bacillales</taxon>
        <taxon>Bacillaceae</taxon>
        <taxon>Calidifontibacillus/Schinkia group</taxon>
        <taxon>Schinkia</taxon>
    </lineage>
</organism>
<dbReference type="EMBL" id="JJRY01000003">
    <property type="protein sequence ID" value="KEF39328.1"/>
    <property type="molecule type" value="Genomic_DNA"/>
</dbReference>
<keyword evidence="5" id="KW-0812">Transmembrane</keyword>
<feature type="transmembrane region" description="Helical" evidence="5">
    <location>
        <begin position="405"/>
        <end position="432"/>
    </location>
</feature>
<dbReference type="PANTHER" id="PTHR22550:SF5">
    <property type="entry name" value="LEUCINE ZIPPER PROTEIN 4"/>
    <property type="match status" value="1"/>
</dbReference>
<comment type="subcellular location">
    <subcellularLocation>
        <location evidence="4">Cell membrane</location>
    </subcellularLocation>
    <subcellularLocation>
        <location evidence="1">Membrane</location>
        <topology evidence="1">Multi-pass membrane protein</topology>
    </subcellularLocation>
</comment>
<evidence type="ECO:0000256" key="3">
    <source>
        <dbReference type="ARBA" id="ARBA00023136"/>
    </source>
</evidence>
<evidence type="ECO:0000313" key="6">
    <source>
        <dbReference type="EMBL" id="KEF39328.1"/>
    </source>
</evidence>
<keyword evidence="3 4" id="KW-0472">Membrane</keyword>
<comment type="caution">
    <text evidence="6">The sequence shown here is derived from an EMBL/GenBank/DDBJ whole genome shotgun (WGS) entry which is preliminary data.</text>
</comment>
<sequence>MHKSILKTIEEKIETILDELKNCNDLYVRRFRTISGQNGALLFIQGISDEKEINENIFPQILRIGKEEKITEAFLLETFPYCQLKTSSTKNEIIDGILTGNIVIVFEKLDTFCLLNAEKKPDRSPESPIIETTIKGTKEGFVDSSSVNVSIIRKYLKSPKLQIQDMKIGSLSQTKVTVLFIDGIVNQDVLEEVRQRLTSIETDKMISASELEQWTEDNMWSIFPLVRLSDRPDVAVESLNSGKVILFVDNSPLVLLVPFTFFESLQNMDDYYEKWYVGSMVRIVRLIAMLISIFLPSLYVALIHFNPELIPSDLLVAIAHTRVKVPFPAIWELLLMELMIEIFREAGVRLPKPLGQTVGIVGGIVIGEAAVQANIVGPITLIVVGITAMASFSTPHYSMAFSFRLLRLLLIIGAGFFGLFGLILGFSFVLLHLSSLKSFGVPYLVPFAPTKFRNWIDLFILFPIRYRTMRPTYLADKKKQRKWKPLKRG</sequence>
<dbReference type="PATRIC" id="fig|1348973.3.peg.1061"/>
<dbReference type="GO" id="GO:0005886">
    <property type="term" value="C:plasma membrane"/>
    <property type="evidence" value="ECO:0007669"/>
    <property type="project" value="UniProtKB-SubCell"/>
</dbReference>
<feature type="transmembrane region" description="Helical" evidence="5">
    <location>
        <begin position="375"/>
        <end position="393"/>
    </location>
</feature>
<keyword evidence="5" id="KW-1133">Transmembrane helix</keyword>
<dbReference type="InterPro" id="IPR004995">
    <property type="entry name" value="Spore_Ger"/>
</dbReference>
<dbReference type="RefSeq" id="WP_051678070.1">
    <property type="nucleotide sequence ID" value="NZ_JJRY01000003.1"/>
</dbReference>
<evidence type="ECO:0000256" key="2">
    <source>
        <dbReference type="ARBA" id="ARBA00005278"/>
    </source>
</evidence>
<dbReference type="InterPro" id="IPR050768">
    <property type="entry name" value="UPF0353/GerABKA_families"/>
</dbReference>
<dbReference type="Proteomes" id="UP000027936">
    <property type="component" value="Unassembled WGS sequence"/>
</dbReference>
<evidence type="ECO:0000313" key="7">
    <source>
        <dbReference type="Proteomes" id="UP000027936"/>
    </source>
</evidence>